<evidence type="ECO:0000313" key="6">
    <source>
        <dbReference type="Proteomes" id="UP001589647"/>
    </source>
</evidence>
<protein>
    <submittedName>
        <fullName evidence="5">S28 family serine protease</fullName>
    </submittedName>
</protein>
<dbReference type="SUPFAM" id="SSF53474">
    <property type="entry name" value="alpha/beta-Hydrolases"/>
    <property type="match status" value="1"/>
</dbReference>
<accession>A0ABV5I879</accession>
<keyword evidence="1 5" id="KW-0645">Protease</keyword>
<dbReference type="PANTHER" id="PTHR11010:SF38">
    <property type="entry name" value="LYSOSOMAL PRO-X CARBOXYPEPTIDASE"/>
    <property type="match status" value="1"/>
</dbReference>
<dbReference type="EMBL" id="JBHMEI010000001">
    <property type="protein sequence ID" value="MFB9200150.1"/>
    <property type="molecule type" value="Genomic_DNA"/>
</dbReference>
<gene>
    <name evidence="5" type="ORF">ACFFV7_03000</name>
</gene>
<evidence type="ECO:0000313" key="5">
    <source>
        <dbReference type="EMBL" id="MFB9200150.1"/>
    </source>
</evidence>
<reference evidence="5 6" key="1">
    <citation type="submission" date="2024-09" db="EMBL/GenBank/DDBJ databases">
        <authorList>
            <person name="Sun Q."/>
            <person name="Mori K."/>
        </authorList>
    </citation>
    <scope>NUCLEOTIDE SEQUENCE [LARGE SCALE GENOMIC DNA]</scope>
    <source>
        <strain evidence="5 6">CCM 3426</strain>
    </source>
</reference>
<name>A0ABV5I879_9ACTN</name>
<dbReference type="RefSeq" id="WP_189645739.1">
    <property type="nucleotide sequence ID" value="NZ_BMRC01000001.1"/>
</dbReference>
<feature type="signal peptide" evidence="4">
    <location>
        <begin position="1"/>
        <end position="22"/>
    </location>
</feature>
<dbReference type="GO" id="GO:0006508">
    <property type="term" value="P:proteolysis"/>
    <property type="evidence" value="ECO:0007669"/>
    <property type="project" value="UniProtKB-KW"/>
</dbReference>
<dbReference type="Proteomes" id="UP001589647">
    <property type="component" value="Unassembled WGS sequence"/>
</dbReference>
<proteinExistence type="predicted"/>
<organism evidence="5 6">
    <name type="scientific">Nonomuraea spiralis</name>
    <dbReference type="NCBI Taxonomy" id="46182"/>
    <lineage>
        <taxon>Bacteria</taxon>
        <taxon>Bacillati</taxon>
        <taxon>Actinomycetota</taxon>
        <taxon>Actinomycetes</taxon>
        <taxon>Streptosporangiales</taxon>
        <taxon>Streptosporangiaceae</taxon>
        <taxon>Nonomuraea</taxon>
    </lineage>
</organism>
<dbReference type="GO" id="GO:0008233">
    <property type="term" value="F:peptidase activity"/>
    <property type="evidence" value="ECO:0007669"/>
    <property type="project" value="UniProtKB-KW"/>
</dbReference>
<evidence type="ECO:0000256" key="1">
    <source>
        <dbReference type="ARBA" id="ARBA00022670"/>
    </source>
</evidence>
<dbReference type="InterPro" id="IPR008761">
    <property type="entry name" value="Peptidase_S37"/>
</dbReference>
<comment type="caution">
    <text evidence="5">The sequence shown here is derived from an EMBL/GenBank/DDBJ whole genome shotgun (WGS) entry which is preliminary data.</text>
</comment>
<sequence>MMRRAVTLAITLTMVLTGPAPAALARSADILALLRAVPGMSVQERPSTEDGVRWFWLRYRQPVDHRHPEGAWFEQRVMLQHRSLDRPMVFHLTGHNVPETMFETEPTKILGANQISMEYRYYPGSRPVPADWTKDTFWQGASDQHRIVTALKSIYDRKWIGTGGSKGGQASVIHRRYYPDDVAGTVAYVAPNDIDDEDDSAYDRFLATVGDDPACRARVRSLAREILERRPAMLRLLEAAAAAHGWTFDVVGGIDRAFEYSVMDYETGFWSYNDEADCGSLPSPDASDEVLFSSFDRVLGFPFFTDQALAPFVSVFYQAGTEMGWPTPSYPHLRPLLRYADDYGPRSYVPRDIPMTLDQSVLRDVDRWVRTRGTRLMFVNGGNDPMTAEPYRLGPGSRDSAVYTAPGVKHVFLGEVIGRLPSRQKERAIADLRRWAR</sequence>
<dbReference type="Pfam" id="PF05576">
    <property type="entry name" value="Peptidase_S37"/>
    <property type="match status" value="1"/>
</dbReference>
<dbReference type="Gene3D" id="3.40.50.1820">
    <property type="entry name" value="alpha/beta hydrolase"/>
    <property type="match status" value="1"/>
</dbReference>
<evidence type="ECO:0000256" key="4">
    <source>
        <dbReference type="SAM" id="SignalP"/>
    </source>
</evidence>
<keyword evidence="3" id="KW-0378">Hydrolase</keyword>
<keyword evidence="6" id="KW-1185">Reference proteome</keyword>
<dbReference type="InterPro" id="IPR029058">
    <property type="entry name" value="AB_hydrolase_fold"/>
</dbReference>
<evidence type="ECO:0000256" key="3">
    <source>
        <dbReference type="ARBA" id="ARBA00022801"/>
    </source>
</evidence>
<dbReference type="PANTHER" id="PTHR11010">
    <property type="entry name" value="PROTEASE S28 PRO-X CARBOXYPEPTIDASE-RELATED"/>
    <property type="match status" value="1"/>
</dbReference>
<feature type="chain" id="PRO_5046948281" evidence="4">
    <location>
        <begin position="23"/>
        <end position="437"/>
    </location>
</feature>
<evidence type="ECO:0000256" key="2">
    <source>
        <dbReference type="ARBA" id="ARBA00022729"/>
    </source>
</evidence>
<keyword evidence="2 4" id="KW-0732">Signal</keyword>